<gene>
    <name evidence="1" type="ORF">C0189_02725</name>
</gene>
<accession>A0A2J6WEM1</accession>
<dbReference type="Proteomes" id="UP000237040">
    <property type="component" value="Unassembled WGS sequence"/>
</dbReference>
<dbReference type="AlphaFoldDB" id="A0A2J6WEM1"/>
<evidence type="ECO:0000313" key="1">
    <source>
        <dbReference type="EMBL" id="PMP67638.1"/>
    </source>
</evidence>
<comment type="caution">
    <text evidence="1">The sequence shown here is derived from an EMBL/GenBank/DDBJ whole genome shotgun (WGS) entry which is preliminary data.</text>
</comment>
<organism evidence="1 2">
    <name type="scientific">Caldisericum exile</name>
    <dbReference type="NCBI Taxonomy" id="693075"/>
    <lineage>
        <taxon>Bacteria</taxon>
        <taxon>Pseudomonadati</taxon>
        <taxon>Caldisericota/Cryosericota group</taxon>
        <taxon>Caldisericota</taxon>
        <taxon>Caldisericia</taxon>
        <taxon>Caldisericales</taxon>
        <taxon>Caldisericaceae</taxon>
        <taxon>Caldisericum</taxon>
    </lineage>
</organism>
<proteinExistence type="predicted"/>
<dbReference type="EMBL" id="PNIL01000040">
    <property type="protein sequence ID" value="PMP67638.1"/>
    <property type="molecule type" value="Genomic_DNA"/>
</dbReference>
<evidence type="ECO:0000313" key="2">
    <source>
        <dbReference type="Proteomes" id="UP000237040"/>
    </source>
</evidence>
<name>A0A2J6WEM1_9BACT</name>
<reference evidence="1 2" key="1">
    <citation type="submission" date="2018-01" db="EMBL/GenBank/DDBJ databases">
        <title>Metagenomic assembled genomes from two thermal pools in the Uzon Caldera, Kamchatka, Russia.</title>
        <authorList>
            <person name="Wilkins L."/>
            <person name="Ettinger C."/>
        </authorList>
    </citation>
    <scope>NUCLEOTIDE SEQUENCE [LARGE SCALE GENOMIC DNA]</scope>
    <source>
        <strain evidence="1">ZAV-07</strain>
    </source>
</reference>
<protein>
    <submittedName>
        <fullName evidence="1">Uncharacterized protein</fullName>
    </submittedName>
</protein>
<sequence length="59" mass="6835">MKVKDNIIIAFENDEGVYLATYNKNLDPIGRPTFAKKEKTILFLPQMKKRKFGLLLFSS</sequence>